<evidence type="ECO:0000256" key="5">
    <source>
        <dbReference type="HAMAP-Rule" id="MF_00787"/>
    </source>
</evidence>
<dbReference type="AlphaFoldDB" id="M1YW53"/>
<dbReference type="PANTHER" id="PTHR35863">
    <property type="entry name" value="COBALT-PRECORRIN-5B C(1)-METHYLTRANSFERASE"/>
    <property type="match status" value="1"/>
</dbReference>
<evidence type="ECO:0000256" key="4">
    <source>
        <dbReference type="ARBA" id="ARBA00022691"/>
    </source>
</evidence>
<dbReference type="Pfam" id="PF01888">
    <property type="entry name" value="CbiD"/>
    <property type="match status" value="1"/>
</dbReference>
<dbReference type="EC" id="2.1.1.195" evidence="5"/>
<comment type="function">
    <text evidence="5">Catalyzes the methylation of C-1 in cobalt-precorrin-5B to form cobalt-precorrin-6A.</text>
</comment>
<comment type="catalytic activity">
    <reaction evidence="5">
        <text>Co-precorrin-5B + S-adenosyl-L-methionine = Co-precorrin-6A + S-adenosyl-L-homocysteine</text>
        <dbReference type="Rhea" id="RHEA:26285"/>
        <dbReference type="ChEBI" id="CHEBI:57856"/>
        <dbReference type="ChEBI" id="CHEBI:59789"/>
        <dbReference type="ChEBI" id="CHEBI:60063"/>
        <dbReference type="ChEBI" id="CHEBI:60064"/>
        <dbReference type="EC" id="2.1.1.195"/>
    </reaction>
</comment>
<dbReference type="GO" id="GO:0019251">
    <property type="term" value="P:anaerobic cobalamin biosynthetic process"/>
    <property type="evidence" value="ECO:0007669"/>
    <property type="project" value="UniProtKB-UniRule"/>
</dbReference>
<organism evidence="6 7">
    <name type="scientific">[Clostridium] ultunense Esp</name>
    <dbReference type="NCBI Taxonomy" id="1288971"/>
    <lineage>
        <taxon>Bacteria</taxon>
        <taxon>Bacillati</taxon>
        <taxon>Bacillota</taxon>
        <taxon>Tissierellia</taxon>
        <taxon>Tissierellales</taxon>
        <taxon>Tepidimicrobiaceae</taxon>
        <taxon>Schnuerera</taxon>
    </lineage>
</organism>
<dbReference type="GO" id="GO:0043780">
    <property type="term" value="F:cobalt-precorrin-5B C1-methyltransferase activity"/>
    <property type="evidence" value="ECO:0007669"/>
    <property type="project" value="RHEA"/>
</dbReference>
<dbReference type="InterPro" id="IPR036074">
    <property type="entry name" value="CbiD_sf"/>
</dbReference>
<evidence type="ECO:0000256" key="1">
    <source>
        <dbReference type="ARBA" id="ARBA00022573"/>
    </source>
</evidence>
<keyword evidence="4 5" id="KW-0949">S-adenosyl-L-methionine</keyword>
<proteinExistence type="inferred from homology"/>
<dbReference type="HOGENOM" id="CLU_041273_1_0_9"/>
<dbReference type="InterPro" id="IPR002748">
    <property type="entry name" value="CbiD"/>
</dbReference>
<dbReference type="EMBL" id="LT669839">
    <property type="protein sequence ID" value="SHD77586.1"/>
    <property type="molecule type" value="Genomic_DNA"/>
</dbReference>
<gene>
    <name evidence="5 6" type="primary">cbiD</name>
    <name evidence="6" type="ORF">CUESP1_2232</name>
</gene>
<keyword evidence="7" id="KW-1185">Reference proteome</keyword>
<dbReference type="PIRSF" id="PIRSF026782">
    <property type="entry name" value="CbiD"/>
    <property type="match status" value="1"/>
</dbReference>
<dbReference type="RefSeq" id="WP_005584660.1">
    <property type="nucleotide sequence ID" value="NZ_LT669839.1"/>
</dbReference>
<dbReference type="OrthoDB" id="6439987at2"/>
<reference evidence="6 7" key="1">
    <citation type="submission" date="2016-11" db="EMBL/GenBank/DDBJ databases">
        <authorList>
            <person name="Manzoor S."/>
        </authorList>
    </citation>
    <scope>NUCLEOTIDE SEQUENCE [LARGE SCALE GENOMIC DNA]</scope>
    <source>
        <strain evidence="6">Clostridium ultunense strain Esp</strain>
    </source>
</reference>
<evidence type="ECO:0000256" key="2">
    <source>
        <dbReference type="ARBA" id="ARBA00022603"/>
    </source>
</evidence>
<dbReference type="HAMAP" id="MF_00787">
    <property type="entry name" value="CbiD"/>
    <property type="match status" value="1"/>
</dbReference>
<keyword evidence="2 5" id="KW-0489">Methyltransferase</keyword>
<dbReference type="SUPFAM" id="SSF111342">
    <property type="entry name" value="CbiD-like"/>
    <property type="match status" value="1"/>
</dbReference>
<keyword evidence="3 5" id="KW-0808">Transferase</keyword>
<dbReference type="UniPathway" id="UPA00148">
    <property type="reaction ID" value="UER00227"/>
</dbReference>
<protein>
    <recommendedName>
        <fullName evidence="5">Cobalt-precorrin-5B C(1)-methyltransferase</fullName>
        <ecNumber evidence="5">2.1.1.195</ecNumber>
    </recommendedName>
    <alternativeName>
        <fullName evidence="5">Cobalt-precorrin-6A synthase</fullName>
    </alternativeName>
</protein>
<name>M1YW53_9FIRM</name>
<accession>M1YW53</accession>
<evidence type="ECO:0000256" key="3">
    <source>
        <dbReference type="ARBA" id="ARBA00022679"/>
    </source>
</evidence>
<evidence type="ECO:0000313" key="7">
    <source>
        <dbReference type="Proteomes" id="UP000245423"/>
    </source>
</evidence>
<sequence length="358" mass="39441">MKLDMYVIKDGKPLRCGYTTGSCATAATKAAVLMLETGEIPNYVEIDTPAGVRLKLEINNPKIRGNKASCSVIKDGGDDPDVTDGMAIYAQVEKREDEEIVIDGGIGIGRINRKGLFGEIGEVAINPVPKEMIKKEIRKVSTNGYNVLIYAPNGEEISKKTYNENIGIKGGISIIGTKGIVYPMSQEALIKTIYMEVDAIEDRYGKENIILVPGNYGEKLAKSLDLKGGIVKISNFIGDSILYIYNKGFKSMTLVGHIGKFAKLSIGIFNTHSNISDARMEAFVYYLSLKGVPKSLLEKINNCLTAEEGLNLCIEAGYENIIKDMEKGAEERIKRYLKDEDYPVKVIIYSMERGVYMG</sequence>
<dbReference type="PANTHER" id="PTHR35863:SF1">
    <property type="entry name" value="COBALT-PRECORRIN-5B C(1)-METHYLTRANSFERASE"/>
    <property type="match status" value="1"/>
</dbReference>
<dbReference type="GO" id="GO:0032259">
    <property type="term" value="P:methylation"/>
    <property type="evidence" value="ECO:0007669"/>
    <property type="project" value="UniProtKB-KW"/>
</dbReference>
<dbReference type="Proteomes" id="UP000245423">
    <property type="component" value="Chromosome 1"/>
</dbReference>
<evidence type="ECO:0000313" key="6">
    <source>
        <dbReference type="EMBL" id="SHD77586.1"/>
    </source>
</evidence>
<dbReference type="Gene3D" id="3.30.2110.10">
    <property type="entry name" value="CbiD-like"/>
    <property type="match status" value="1"/>
</dbReference>
<dbReference type="NCBIfam" id="TIGR00312">
    <property type="entry name" value="cbiD"/>
    <property type="match status" value="1"/>
</dbReference>
<keyword evidence="1 5" id="KW-0169">Cobalamin biosynthesis</keyword>
<comment type="pathway">
    <text evidence="5">Cofactor biosynthesis; adenosylcobalamin biosynthesis; cob(II)yrinate a,c-diamide from sirohydrochlorin (anaerobic route): step 6/10.</text>
</comment>
<comment type="similarity">
    <text evidence="5">Belongs to the CbiD family.</text>
</comment>